<dbReference type="EMBL" id="SNXE01000016">
    <property type="protein sequence ID" value="TDP04506.1"/>
    <property type="molecule type" value="Genomic_DNA"/>
</dbReference>
<dbReference type="AlphaFoldDB" id="A0A4R6MRQ3"/>
<sequence length="136" mass="14981">MPVIHFGTSSEYVKISLPPSFSTEAWLQVDVEIAVCGFQGRIEPWVEPTDFEAFTKQLRALYDSLQGEATLCPREGQFTIKLVCTPGGHIEVTGEAWSKATYENKLEYVLQLDQSFLAAPLRDLEGLRAAAGNSVG</sequence>
<evidence type="ECO:0000313" key="1">
    <source>
        <dbReference type="EMBL" id="TDP04506.1"/>
    </source>
</evidence>
<accession>A0A4R6MRQ3</accession>
<evidence type="ECO:0000313" key="2">
    <source>
        <dbReference type="Proteomes" id="UP000295357"/>
    </source>
</evidence>
<proteinExistence type="predicted"/>
<dbReference type="OrthoDB" id="8906501at2"/>
<organism evidence="1 2">
    <name type="scientific">Roseateles asaccharophilus</name>
    <dbReference type="NCBI Taxonomy" id="582607"/>
    <lineage>
        <taxon>Bacteria</taxon>
        <taxon>Pseudomonadati</taxon>
        <taxon>Pseudomonadota</taxon>
        <taxon>Betaproteobacteria</taxon>
        <taxon>Burkholderiales</taxon>
        <taxon>Sphaerotilaceae</taxon>
        <taxon>Roseateles</taxon>
    </lineage>
</organism>
<name>A0A4R6MRQ3_9BURK</name>
<reference evidence="1 2" key="1">
    <citation type="submission" date="2019-03" db="EMBL/GenBank/DDBJ databases">
        <title>Genomic Encyclopedia of Type Strains, Phase IV (KMG-IV): sequencing the most valuable type-strain genomes for metagenomic binning, comparative biology and taxonomic classification.</title>
        <authorList>
            <person name="Goeker M."/>
        </authorList>
    </citation>
    <scope>NUCLEOTIDE SEQUENCE [LARGE SCALE GENOMIC DNA]</scope>
    <source>
        <strain evidence="1 2">DSM 25082</strain>
    </source>
</reference>
<protein>
    <submittedName>
        <fullName evidence="1">Uncharacterized protein</fullName>
    </submittedName>
</protein>
<comment type="caution">
    <text evidence="1">The sequence shown here is derived from an EMBL/GenBank/DDBJ whole genome shotgun (WGS) entry which is preliminary data.</text>
</comment>
<keyword evidence="2" id="KW-1185">Reference proteome</keyword>
<dbReference type="Pfam" id="PF24716">
    <property type="entry name" value="WapI"/>
    <property type="match status" value="1"/>
</dbReference>
<dbReference type="InterPro" id="IPR056510">
    <property type="entry name" value="WapI"/>
</dbReference>
<dbReference type="Proteomes" id="UP000295357">
    <property type="component" value="Unassembled WGS sequence"/>
</dbReference>
<gene>
    <name evidence="1" type="ORF">DFR39_1162</name>
</gene>
<dbReference type="RefSeq" id="WP_133605537.1">
    <property type="nucleotide sequence ID" value="NZ_JAUFPJ010000019.1"/>
</dbReference>